<protein>
    <submittedName>
        <fullName evidence="2">Uncharacterized protein</fullName>
    </submittedName>
</protein>
<accession>A0AC34RCQ3</accession>
<dbReference type="Proteomes" id="UP000887576">
    <property type="component" value="Unplaced"/>
</dbReference>
<name>A0AC34RCQ3_9BILA</name>
<organism evidence="1 2">
    <name type="scientific">Panagrolaimus sp. JU765</name>
    <dbReference type="NCBI Taxonomy" id="591449"/>
    <lineage>
        <taxon>Eukaryota</taxon>
        <taxon>Metazoa</taxon>
        <taxon>Ecdysozoa</taxon>
        <taxon>Nematoda</taxon>
        <taxon>Chromadorea</taxon>
        <taxon>Rhabditida</taxon>
        <taxon>Tylenchina</taxon>
        <taxon>Panagrolaimomorpha</taxon>
        <taxon>Panagrolaimoidea</taxon>
        <taxon>Panagrolaimidae</taxon>
        <taxon>Panagrolaimus</taxon>
    </lineage>
</organism>
<reference evidence="2" key="1">
    <citation type="submission" date="2022-11" db="UniProtKB">
        <authorList>
            <consortium name="WormBaseParasite"/>
        </authorList>
    </citation>
    <scope>IDENTIFICATION</scope>
</reference>
<evidence type="ECO:0000313" key="1">
    <source>
        <dbReference type="Proteomes" id="UP000887576"/>
    </source>
</evidence>
<dbReference type="WBParaSite" id="JU765_v2.g5534.t1">
    <property type="protein sequence ID" value="JU765_v2.g5534.t1"/>
    <property type="gene ID" value="JU765_v2.g5534"/>
</dbReference>
<sequence>MPPVADSLMEKPSTTTLSLIGVRAGDHTTIVIAMLKSLGYIELRIDEMNPRLLETGSTIGETTKLLGTHKDLVGRLRSKQDQVEQLLAGADKLVTEQKTEDGIIVYEAMAESLGVAWR</sequence>
<proteinExistence type="predicted"/>
<evidence type="ECO:0000313" key="2">
    <source>
        <dbReference type="WBParaSite" id="JU765_v2.g5534.t1"/>
    </source>
</evidence>